<proteinExistence type="predicted"/>
<evidence type="ECO:0000259" key="1">
    <source>
        <dbReference type="Pfam" id="PF00190"/>
    </source>
</evidence>
<name>A0A834ZKD5_TETSI</name>
<organism evidence="2 3">
    <name type="scientific">Tetracentron sinense</name>
    <name type="common">Spur-leaf</name>
    <dbReference type="NCBI Taxonomy" id="13715"/>
    <lineage>
        <taxon>Eukaryota</taxon>
        <taxon>Viridiplantae</taxon>
        <taxon>Streptophyta</taxon>
        <taxon>Embryophyta</taxon>
        <taxon>Tracheophyta</taxon>
        <taxon>Spermatophyta</taxon>
        <taxon>Magnoliopsida</taxon>
        <taxon>Trochodendrales</taxon>
        <taxon>Trochodendraceae</taxon>
        <taxon>Tetracentron</taxon>
    </lineage>
</organism>
<dbReference type="PANTHER" id="PTHR31238">
    <property type="entry name" value="GERMIN-LIKE PROTEIN SUBFAMILY 3 MEMBER 3"/>
    <property type="match status" value="1"/>
</dbReference>
<dbReference type="OMA" id="HEQCFAL"/>
<accession>A0A834ZKD5</accession>
<feature type="domain" description="Cupin type-1" evidence="1">
    <location>
        <begin position="43"/>
        <end position="107"/>
    </location>
</feature>
<comment type="caution">
    <text evidence="2">The sequence shown here is derived from an EMBL/GenBank/DDBJ whole genome shotgun (WGS) entry which is preliminary data.</text>
</comment>
<sequence length="153" mass="16894">MPFCRPYPQQDLCVANLNASISVNGFPCKPVPEVKLDDFFFDGLSKEDNTTKVFGSNVTAGNVLVFPGLNTLGISMNRVDFTPGGVNLPNIHPRAIETGVVMKGKLISWVRDHEQCFALQGLEGRRYVCDPHRTHSLPTQCQKREGPCNSGFQ</sequence>
<dbReference type="InterPro" id="IPR014710">
    <property type="entry name" value="RmlC-like_jellyroll"/>
</dbReference>
<dbReference type="Gene3D" id="2.60.120.10">
    <property type="entry name" value="Jelly Rolls"/>
    <property type="match status" value="1"/>
</dbReference>
<dbReference type="OrthoDB" id="1921208at2759"/>
<dbReference type="AlphaFoldDB" id="A0A834ZKD5"/>
<dbReference type="Proteomes" id="UP000655225">
    <property type="component" value="Unassembled WGS sequence"/>
</dbReference>
<dbReference type="InterPro" id="IPR011051">
    <property type="entry name" value="RmlC_Cupin_sf"/>
</dbReference>
<gene>
    <name evidence="2" type="ORF">HHK36_007137</name>
</gene>
<dbReference type="EMBL" id="JABCRI010000004">
    <property type="protein sequence ID" value="KAF8407997.1"/>
    <property type="molecule type" value="Genomic_DNA"/>
</dbReference>
<reference evidence="2 3" key="1">
    <citation type="submission" date="2020-04" db="EMBL/GenBank/DDBJ databases">
        <title>Plant Genome Project.</title>
        <authorList>
            <person name="Zhang R.-G."/>
        </authorList>
    </citation>
    <scope>NUCLEOTIDE SEQUENCE [LARGE SCALE GENOMIC DNA]</scope>
    <source>
        <strain evidence="2">YNK0</strain>
        <tissue evidence="2">Leaf</tissue>
    </source>
</reference>
<protein>
    <recommendedName>
        <fullName evidence="1">Cupin type-1 domain-containing protein</fullName>
    </recommendedName>
</protein>
<dbReference type="InterPro" id="IPR006045">
    <property type="entry name" value="Cupin_1"/>
</dbReference>
<dbReference type="SUPFAM" id="SSF51182">
    <property type="entry name" value="RmlC-like cupins"/>
    <property type="match status" value="1"/>
</dbReference>
<dbReference type="Pfam" id="PF00190">
    <property type="entry name" value="Cupin_1"/>
    <property type="match status" value="1"/>
</dbReference>
<keyword evidence="3" id="KW-1185">Reference proteome</keyword>
<evidence type="ECO:0000313" key="3">
    <source>
        <dbReference type="Proteomes" id="UP000655225"/>
    </source>
</evidence>
<evidence type="ECO:0000313" key="2">
    <source>
        <dbReference type="EMBL" id="KAF8407997.1"/>
    </source>
</evidence>